<gene>
    <name evidence="3" type="ORF">B9Z19DRAFT_1114200</name>
</gene>
<feature type="domain" description="ARB-07466-like C-terminal" evidence="2">
    <location>
        <begin position="79"/>
        <end position="184"/>
    </location>
</feature>
<dbReference type="STRING" id="42251.A0A2T6ZWY0"/>
<dbReference type="Pfam" id="PF26571">
    <property type="entry name" value="VldE"/>
    <property type="match status" value="1"/>
</dbReference>
<sequence length="194" mass="21151">MKFLAITSLLLSGIDQAAINGRCSVNGTPGVCVSTANCASAGGQSAVGFCPNDPTDIRCCTKTTCASDGGGGIPTIPTNKCQPHVVTSGYIILNQFPGKVHTVWCYANKPGDHGTGTALDLMVERRNPIGQTIAEWTMNNHARLKVKYIIWGQRIWEVSVDKTPRNWEQWKKMEDRGDDTANHWDHNHVSFLPA</sequence>
<dbReference type="InterPro" id="IPR058593">
    <property type="entry name" value="ARB_07466-like_C"/>
</dbReference>
<keyword evidence="1" id="KW-0732">Signal</keyword>
<dbReference type="EMBL" id="NESQ01000077">
    <property type="protein sequence ID" value="PUU79992.1"/>
    <property type="molecule type" value="Genomic_DNA"/>
</dbReference>
<dbReference type="AlphaFoldDB" id="A0A2T6ZWY0"/>
<feature type="chain" id="PRO_5015519582" description="ARB-07466-like C-terminal domain-containing protein" evidence="1">
    <location>
        <begin position="17"/>
        <end position="194"/>
    </location>
</feature>
<organism evidence="3 4">
    <name type="scientific">Tuber borchii</name>
    <name type="common">White truffle</name>
    <dbReference type="NCBI Taxonomy" id="42251"/>
    <lineage>
        <taxon>Eukaryota</taxon>
        <taxon>Fungi</taxon>
        <taxon>Dikarya</taxon>
        <taxon>Ascomycota</taxon>
        <taxon>Pezizomycotina</taxon>
        <taxon>Pezizomycetes</taxon>
        <taxon>Pezizales</taxon>
        <taxon>Tuberaceae</taxon>
        <taxon>Tuber</taxon>
    </lineage>
</organism>
<keyword evidence="4" id="KW-1185">Reference proteome</keyword>
<evidence type="ECO:0000313" key="3">
    <source>
        <dbReference type="EMBL" id="PUU79992.1"/>
    </source>
</evidence>
<evidence type="ECO:0000313" key="4">
    <source>
        <dbReference type="Proteomes" id="UP000244722"/>
    </source>
</evidence>
<protein>
    <recommendedName>
        <fullName evidence="2">ARB-07466-like C-terminal domain-containing protein</fullName>
    </recommendedName>
</protein>
<evidence type="ECO:0000256" key="1">
    <source>
        <dbReference type="SAM" id="SignalP"/>
    </source>
</evidence>
<dbReference type="Proteomes" id="UP000244722">
    <property type="component" value="Unassembled WGS sequence"/>
</dbReference>
<reference evidence="3 4" key="1">
    <citation type="submission" date="2017-04" db="EMBL/GenBank/DDBJ databases">
        <title>Draft genome sequence of Tuber borchii Vittad., a whitish edible truffle.</title>
        <authorList>
            <consortium name="DOE Joint Genome Institute"/>
            <person name="Murat C."/>
            <person name="Kuo A."/>
            <person name="Barry K.W."/>
            <person name="Clum A."/>
            <person name="Dockter R.B."/>
            <person name="Fauchery L."/>
            <person name="Iotti M."/>
            <person name="Kohler A."/>
            <person name="Labutti K."/>
            <person name="Lindquist E.A."/>
            <person name="Lipzen A."/>
            <person name="Ohm R.A."/>
            <person name="Wang M."/>
            <person name="Grigoriev I.V."/>
            <person name="Zambonelli A."/>
            <person name="Martin F.M."/>
        </authorList>
    </citation>
    <scope>NUCLEOTIDE SEQUENCE [LARGE SCALE GENOMIC DNA]</scope>
    <source>
        <strain evidence="3 4">Tbo3840</strain>
    </source>
</reference>
<feature type="signal peptide" evidence="1">
    <location>
        <begin position="1"/>
        <end position="16"/>
    </location>
</feature>
<comment type="caution">
    <text evidence="3">The sequence shown here is derived from an EMBL/GenBank/DDBJ whole genome shotgun (WGS) entry which is preliminary data.</text>
</comment>
<dbReference type="OrthoDB" id="2251794at2759"/>
<accession>A0A2T6ZWY0</accession>
<proteinExistence type="predicted"/>
<name>A0A2T6ZWY0_TUBBO</name>
<evidence type="ECO:0000259" key="2">
    <source>
        <dbReference type="Pfam" id="PF26571"/>
    </source>
</evidence>